<reference evidence="6" key="1">
    <citation type="submission" date="2012-08" db="EMBL/GenBank/DDBJ databases">
        <authorList>
            <person name="Xu Y.-L."/>
            <person name="He P."/>
            <person name="Zhang L."/>
            <person name="Dong S.-L."/>
            <person name="Li F."/>
        </authorList>
    </citation>
    <scope>NUCLEOTIDE SEQUENCE [LARGE SCALE GENOMIC DNA]</scope>
</reference>
<evidence type="ECO:0000313" key="6">
    <source>
        <dbReference type="Proteomes" id="UP000165693"/>
    </source>
</evidence>
<dbReference type="EMBL" id="JX458823">
    <property type="protein sequence ID" value="AGN48287.1"/>
    <property type="molecule type" value="Genomic_DNA"/>
</dbReference>
<gene>
    <name evidence="5" type="primary">UL7</name>
    <name evidence="5" type="ORF">ILTVWG_ORF55</name>
</gene>
<keyword evidence="2" id="KW-1040">Host Golgi apparatus</keyword>
<keyword evidence="1" id="KW-0920">Virion tegument</keyword>
<evidence type="ECO:0000256" key="2">
    <source>
        <dbReference type="ARBA" id="ARBA00022812"/>
    </source>
</evidence>
<dbReference type="InterPro" id="IPR002600">
    <property type="entry name" value="Herpes_UL7"/>
</dbReference>
<protein>
    <submittedName>
        <fullName evidence="5">Tegument protein UL7</fullName>
    </submittedName>
</protein>
<dbReference type="Proteomes" id="UP000165693">
    <property type="component" value="Genome"/>
</dbReference>
<evidence type="ECO:0000256" key="3">
    <source>
        <dbReference type="ARBA" id="ARBA00022844"/>
    </source>
</evidence>
<name>A0A0K0K5V5_ILTV</name>
<proteinExistence type="inferred from homology"/>
<dbReference type="HAMAP" id="MF_04038">
    <property type="entry name" value="HSV_CEP1"/>
    <property type="match status" value="1"/>
</dbReference>
<evidence type="ECO:0000256" key="1">
    <source>
        <dbReference type="ARBA" id="ARBA00022580"/>
    </source>
</evidence>
<sequence length="358" mass="40935">MSDVRAPIGKMNDGMEELKETGEPILEAATENRPTRKLVSWAEEAFNAICRHQKKVGPIRLEDIAEEPEHGPTLEELERLASSGESTSQLIKEISRQAIPRFFFEVRSTPGAPALFASDSITYMDIQMDGEKIILELISGAVVDIEEYFCACVRLDDHAGFIFSVITASEDRVATVHVTWPDFLNRIHRIMPQKFEDFALCLICMYLENIDPIKVTQEHCYKLRSAIARFARTISINDKVRELLVNGGEWLLNTLLLMHDLPPFDPGLVLPHYRVAQPLMQITAPIGEELISSLYSTHALMIMNLPSNENERAIILESRNPTLNRVYGNGNFFTRVLRLWWNDHKLHRSAYKLYDTYF</sequence>
<dbReference type="GO" id="GO:0044423">
    <property type="term" value="C:virion component"/>
    <property type="evidence" value="ECO:0007669"/>
    <property type="project" value="UniProtKB-KW"/>
</dbReference>
<keyword evidence="3" id="KW-0946">Virion</keyword>
<evidence type="ECO:0000313" key="5">
    <source>
        <dbReference type="EMBL" id="AGN48287.1"/>
    </source>
</evidence>
<evidence type="ECO:0000256" key="4">
    <source>
        <dbReference type="ARBA" id="ARBA00023200"/>
    </source>
</evidence>
<accession>A0A0K0K5V5</accession>
<keyword evidence="4" id="KW-1035">Host cytoplasm</keyword>
<dbReference type="Pfam" id="PF01677">
    <property type="entry name" value="Herpes_UL7"/>
    <property type="match status" value="1"/>
</dbReference>
<organismHost>
    <name type="scientific">Gallus gallus</name>
    <name type="common">Chicken</name>
    <dbReference type="NCBI Taxonomy" id="9031"/>
</organismHost>
<organism evidence="5 6">
    <name type="scientific">Infectious laryngotracheitis virus</name>
    <name type="common">ILTV</name>
    <name type="synonym">Gallid herpesvirus 1</name>
    <dbReference type="NCBI Taxonomy" id="10386"/>
    <lineage>
        <taxon>Viruses</taxon>
        <taxon>Duplodnaviria</taxon>
        <taxon>Heunggongvirae</taxon>
        <taxon>Peploviricota</taxon>
        <taxon>Herviviricetes</taxon>
        <taxon>Herpesvirales</taxon>
        <taxon>Orthoherpesviridae</taxon>
        <taxon>Alphaherpesvirinae</taxon>
        <taxon>Iltovirus</taxon>
        <taxon>Iltovirus gallidalpha1</taxon>
    </lineage>
</organism>